<evidence type="ECO:0000256" key="1">
    <source>
        <dbReference type="ARBA" id="ARBA00009981"/>
    </source>
</evidence>
<dbReference type="KEGG" id="mflg:ABS361_22690"/>
<sequence>MANRNTRTPPPRASGRWPLQTAKARLSEVVRAARTEGPQRVTVHGQDAVVVVAAEDFEGSKRTGADLVAALSGSPLAEVEFERTSFKAPMRDVSL</sequence>
<organism evidence="3">
    <name type="scientific">Methyloraptor flagellatus</name>
    <dbReference type="NCBI Taxonomy" id="3162530"/>
    <lineage>
        <taxon>Bacteria</taxon>
        <taxon>Pseudomonadati</taxon>
        <taxon>Pseudomonadota</taxon>
        <taxon>Alphaproteobacteria</taxon>
        <taxon>Hyphomicrobiales</taxon>
        <taxon>Ancalomicrobiaceae</taxon>
        <taxon>Methyloraptor</taxon>
    </lineage>
</organism>
<dbReference type="SUPFAM" id="SSF143120">
    <property type="entry name" value="YefM-like"/>
    <property type="match status" value="1"/>
</dbReference>
<comment type="function">
    <text evidence="2">Antitoxin component of a type II toxin-antitoxin (TA) system.</text>
</comment>
<accession>A0AAU7XGQ3</accession>
<dbReference type="RefSeq" id="WP_407052105.1">
    <property type="nucleotide sequence ID" value="NZ_CP158569.1"/>
</dbReference>
<dbReference type="InterPro" id="IPR036165">
    <property type="entry name" value="YefM-like_sf"/>
</dbReference>
<geneLocation type="plasmid" evidence="3">
    <name>p_s20</name>
</geneLocation>
<comment type="similarity">
    <text evidence="1 2">Belongs to the phD/YefM antitoxin family.</text>
</comment>
<proteinExistence type="inferred from homology"/>
<keyword evidence="3" id="KW-0614">Plasmid</keyword>
<dbReference type="NCBIfam" id="TIGR01552">
    <property type="entry name" value="phd_fam"/>
    <property type="match status" value="1"/>
</dbReference>
<gene>
    <name evidence="3" type="ORF">ABS361_22690</name>
</gene>
<dbReference type="EMBL" id="CP158569">
    <property type="protein sequence ID" value="XBY47020.1"/>
    <property type="molecule type" value="Genomic_DNA"/>
</dbReference>
<reference evidence="3" key="1">
    <citation type="submission" date="2024-06" db="EMBL/GenBank/DDBJ databases">
        <title>Methylostella associata gen. nov., sp. nov., a novel Ancalomicrobiaceae-affiliated facultatively methylotrophic bacteria that feed on methanotrophs of the genus Methylococcus.</title>
        <authorList>
            <person name="Saltykova V."/>
            <person name="Danilova O.V."/>
            <person name="Oshkin I.Y."/>
            <person name="Belova S.E."/>
            <person name="Pimenov N.V."/>
            <person name="Dedysh S.N."/>
        </authorList>
    </citation>
    <scope>NUCLEOTIDE SEQUENCE</scope>
    <source>
        <strain evidence="3">S20</strain>
        <plasmid evidence="3">p_s20</plasmid>
    </source>
</reference>
<evidence type="ECO:0000313" key="3">
    <source>
        <dbReference type="EMBL" id="XBY47020.1"/>
    </source>
</evidence>
<name>A0AAU7XGQ3_9HYPH</name>
<protein>
    <recommendedName>
        <fullName evidence="2">Antitoxin</fullName>
    </recommendedName>
</protein>
<dbReference type="Gene3D" id="3.40.1620.10">
    <property type="entry name" value="YefM-like domain"/>
    <property type="match status" value="1"/>
</dbReference>
<dbReference type="AlphaFoldDB" id="A0AAU7XGQ3"/>
<dbReference type="Pfam" id="PF02604">
    <property type="entry name" value="PhdYeFM_antitox"/>
    <property type="match status" value="1"/>
</dbReference>
<evidence type="ECO:0000256" key="2">
    <source>
        <dbReference type="RuleBase" id="RU362080"/>
    </source>
</evidence>
<dbReference type="InterPro" id="IPR006442">
    <property type="entry name" value="Antitoxin_Phd/YefM"/>
</dbReference>